<dbReference type="AlphaFoldDB" id="A0A0A8ZN69"/>
<reference evidence="1" key="2">
    <citation type="journal article" date="2015" name="Data Brief">
        <title>Shoot transcriptome of the giant reed, Arundo donax.</title>
        <authorList>
            <person name="Barrero R.A."/>
            <person name="Guerrero F.D."/>
            <person name="Moolhuijzen P."/>
            <person name="Goolsby J.A."/>
            <person name="Tidwell J."/>
            <person name="Bellgard S.E."/>
            <person name="Bellgard M.I."/>
        </authorList>
    </citation>
    <scope>NUCLEOTIDE SEQUENCE</scope>
    <source>
        <tissue evidence="1">Shoot tissue taken approximately 20 cm above the soil surface</tissue>
    </source>
</reference>
<organism evidence="1">
    <name type="scientific">Arundo donax</name>
    <name type="common">Giant reed</name>
    <name type="synonym">Donax arundinaceus</name>
    <dbReference type="NCBI Taxonomy" id="35708"/>
    <lineage>
        <taxon>Eukaryota</taxon>
        <taxon>Viridiplantae</taxon>
        <taxon>Streptophyta</taxon>
        <taxon>Embryophyta</taxon>
        <taxon>Tracheophyta</taxon>
        <taxon>Spermatophyta</taxon>
        <taxon>Magnoliopsida</taxon>
        <taxon>Liliopsida</taxon>
        <taxon>Poales</taxon>
        <taxon>Poaceae</taxon>
        <taxon>PACMAD clade</taxon>
        <taxon>Arundinoideae</taxon>
        <taxon>Arundineae</taxon>
        <taxon>Arundo</taxon>
    </lineage>
</organism>
<evidence type="ECO:0000313" key="1">
    <source>
        <dbReference type="EMBL" id="JAD39098.1"/>
    </source>
</evidence>
<reference evidence="1" key="1">
    <citation type="submission" date="2014-09" db="EMBL/GenBank/DDBJ databases">
        <authorList>
            <person name="Magalhaes I.L.F."/>
            <person name="Oliveira U."/>
            <person name="Santos F.R."/>
            <person name="Vidigal T.H.D.A."/>
            <person name="Brescovit A.D."/>
            <person name="Santos A.J."/>
        </authorList>
    </citation>
    <scope>NUCLEOTIDE SEQUENCE</scope>
    <source>
        <tissue evidence="1">Shoot tissue taken approximately 20 cm above the soil surface</tissue>
    </source>
</reference>
<name>A0A0A8ZN69_ARUDO</name>
<protein>
    <submittedName>
        <fullName evidence="1">Uncharacterized protein</fullName>
    </submittedName>
</protein>
<proteinExistence type="predicted"/>
<dbReference type="EMBL" id="GBRH01258797">
    <property type="protein sequence ID" value="JAD39098.1"/>
    <property type="molecule type" value="Transcribed_RNA"/>
</dbReference>
<accession>A0A0A8ZN69</accession>
<sequence>MVLGVGKELLLGSFSHLPHARRYKRGSVSLYPCSIFSLFGSLCTRDLQHNL</sequence>